<dbReference type="InterPro" id="IPR044068">
    <property type="entry name" value="CB"/>
</dbReference>
<feature type="domain" description="Tyr recombinase" evidence="4">
    <location>
        <begin position="245"/>
        <end position="430"/>
    </location>
</feature>
<dbReference type="PROSITE" id="PS51898">
    <property type="entry name" value="TYR_RECOMBINASE"/>
    <property type="match status" value="1"/>
</dbReference>
<dbReference type="InterPro" id="IPR002104">
    <property type="entry name" value="Integrase_catalytic"/>
</dbReference>
<accession>A0ABY1KE70</accession>
<dbReference type="CDD" id="cd00397">
    <property type="entry name" value="DNA_BRE_C"/>
    <property type="match status" value="1"/>
</dbReference>
<dbReference type="InterPro" id="IPR013762">
    <property type="entry name" value="Integrase-like_cat_sf"/>
</dbReference>
<evidence type="ECO:0000313" key="7">
    <source>
        <dbReference type="Proteomes" id="UP000186666"/>
    </source>
</evidence>
<keyword evidence="1 3" id="KW-0238">DNA-binding</keyword>
<protein>
    <submittedName>
        <fullName evidence="6">Site-specific recombinase XerC</fullName>
    </submittedName>
</protein>
<dbReference type="PANTHER" id="PTHR30349:SF64">
    <property type="entry name" value="PROPHAGE INTEGRASE INTD-RELATED"/>
    <property type="match status" value="1"/>
</dbReference>
<keyword evidence="7" id="KW-1185">Reference proteome</keyword>
<evidence type="ECO:0000259" key="5">
    <source>
        <dbReference type="PROSITE" id="PS51900"/>
    </source>
</evidence>
<evidence type="ECO:0000256" key="3">
    <source>
        <dbReference type="PROSITE-ProRule" id="PRU01248"/>
    </source>
</evidence>
<dbReference type="Gene3D" id="1.10.443.10">
    <property type="entry name" value="Intergrase catalytic core"/>
    <property type="match status" value="1"/>
</dbReference>
<feature type="domain" description="Core-binding (CB)" evidence="5">
    <location>
        <begin position="134"/>
        <end position="224"/>
    </location>
</feature>
<evidence type="ECO:0000259" key="4">
    <source>
        <dbReference type="PROSITE" id="PS51898"/>
    </source>
</evidence>
<dbReference type="PANTHER" id="PTHR30349">
    <property type="entry name" value="PHAGE INTEGRASE-RELATED"/>
    <property type="match status" value="1"/>
</dbReference>
<evidence type="ECO:0000256" key="1">
    <source>
        <dbReference type="ARBA" id="ARBA00023125"/>
    </source>
</evidence>
<gene>
    <name evidence="6" type="ORF">SAMN05421578_1369</name>
</gene>
<feature type="domain" description="Core-binding (CB)" evidence="5">
    <location>
        <begin position="19"/>
        <end position="106"/>
    </location>
</feature>
<dbReference type="Proteomes" id="UP000186666">
    <property type="component" value="Unassembled WGS sequence"/>
</dbReference>
<dbReference type="EMBL" id="FTNK01000036">
    <property type="protein sequence ID" value="SIR69880.1"/>
    <property type="molecule type" value="Genomic_DNA"/>
</dbReference>
<proteinExistence type="predicted"/>
<name>A0ABY1KE70_9BACL</name>
<keyword evidence="2" id="KW-0233">DNA recombination</keyword>
<dbReference type="SUPFAM" id="SSF56349">
    <property type="entry name" value="DNA breaking-rejoining enzymes"/>
    <property type="match status" value="1"/>
</dbReference>
<dbReference type="RefSeq" id="WP_169810246.1">
    <property type="nucleotide sequence ID" value="NZ_FTNK01000036.1"/>
</dbReference>
<evidence type="ECO:0000256" key="2">
    <source>
        <dbReference type="ARBA" id="ARBA00023172"/>
    </source>
</evidence>
<reference evidence="6 7" key="1">
    <citation type="submission" date="2017-01" db="EMBL/GenBank/DDBJ databases">
        <authorList>
            <person name="Varghese N."/>
            <person name="Submissions S."/>
        </authorList>
    </citation>
    <scope>NUCLEOTIDE SEQUENCE [LARGE SCALE GENOMIC DNA]</scope>
    <source>
        <strain evidence="6 7">ATCC 23464</strain>
    </source>
</reference>
<organism evidence="6 7">
    <name type="scientific">Paenibacillus macquariensis</name>
    <dbReference type="NCBI Taxonomy" id="948756"/>
    <lineage>
        <taxon>Bacteria</taxon>
        <taxon>Bacillati</taxon>
        <taxon>Bacillota</taxon>
        <taxon>Bacilli</taxon>
        <taxon>Bacillales</taxon>
        <taxon>Paenibacillaceae</taxon>
        <taxon>Paenibacillus</taxon>
    </lineage>
</organism>
<sequence length="446" mass="53070">MITNLKETQSLNLNKKHYKEFHQEVTSYLEHLIKQNKSVYVASTIRIFLSHISKNHFNNIPINKIESNDILPIYIEQYRELLYKKTKKSTVNLLMGRIRNWLKFLKKNELANATYYNAEKNQNIRNLKYPNVIFEFERYIETFKNYTQPETYRKHVQLFYSYLRDTFSEDLIGPDSYIKISQIGLRHINDFEDSLSRKVASKKIKRGYMYTILKSIRLFFNYLKKRKLSDIKYYPPKRLQTNANRSNEYVEVHEVKEMIKHTFNPKPGMEHFSYRNLAILLLIFSTGCRPIEISNLKISDLWITESSVSLVSKKSKMRKLKIPREVMGYIEKYLDYRDCFHPSDDSLFQKKSGLCITSRNIYTIFRKSNFAAFKKMIGSPKSFRHTYITNALEAVNDIKKVAESVGHKNLSSTESYRYKTDDRLVANTLDIDPIMKYTEDIHYEFD</sequence>
<dbReference type="InterPro" id="IPR050090">
    <property type="entry name" value="Tyrosine_recombinase_XerCD"/>
</dbReference>
<dbReference type="InterPro" id="IPR011010">
    <property type="entry name" value="DNA_brk_join_enz"/>
</dbReference>
<dbReference type="PROSITE" id="PS51900">
    <property type="entry name" value="CB"/>
    <property type="match status" value="2"/>
</dbReference>
<dbReference type="Pfam" id="PF00589">
    <property type="entry name" value="Phage_integrase"/>
    <property type="match status" value="1"/>
</dbReference>
<evidence type="ECO:0000313" key="6">
    <source>
        <dbReference type="EMBL" id="SIR69880.1"/>
    </source>
</evidence>
<comment type="caution">
    <text evidence="6">The sequence shown here is derived from an EMBL/GenBank/DDBJ whole genome shotgun (WGS) entry which is preliminary data.</text>
</comment>